<accession>A0A0C9UQE2</accession>
<evidence type="ECO:0000313" key="2">
    <source>
        <dbReference type="EMBL" id="KIJ45168.1"/>
    </source>
</evidence>
<dbReference type="Gene3D" id="3.40.50.11350">
    <property type="match status" value="1"/>
</dbReference>
<dbReference type="EMBL" id="KN837113">
    <property type="protein sequence ID" value="KIJ45168.1"/>
    <property type="molecule type" value="Genomic_DNA"/>
</dbReference>
<evidence type="ECO:0008006" key="4">
    <source>
        <dbReference type="Google" id="ProtNLM"/>
    </source>
</evidence>
<name>A0A0C9UQE2_SPHS4</name>
<keyword evidence="3" id="KW-1185">Reference proteome</keyword>
<keyword evidence="1" id="KW-1133">Transmembrane helix</keyword>
<keyword evidence="1" id="KW-0472">Membrane</keyword>
<keyword evidence="1" id="KW-0812">Transmembrane</keyword>
<dbReference type="AlphaFoldDB" id="A0A0C9UQE2"/>
<dbReference type="HOGENOM" id="CLU_026393_1_0_1"/>
<reference evidence="2 3" key="1">
    <citation type="submission" date="2014-06" db="EMBL/GenBank/DDBJ databases">
        <title>Evolutionary Origins and Diversification of the Mycorrhizal Mutualists.</title>
        <authorList>
            <consortium name="DOE Joint Genome Institute"/>
            <consortium name="Mycorrhizal Genomics Consortium"/>
            <person name="Kohler A."/>
            <person name="Kuo A."/>
            <person name="Nagy L.G."/>
            <person name="Floudas D."/>
            <person name="Copeland A."/>
            <person name="Barry K.W."/>
            <person name="Cichocki N."/>
            <person name="Veneault-Fourrey C."/>
            <person name="LaButti K."/>
            <person name="Lindquist E.A."/>
            <person name="Lipzen A."/>
            <person name="Lundell T."/>
            <person name="Morin E."/>
            <person name="Murat C."/>
            <person name="Riley R."/>
            <person name="Ohm R."/>
            <person name="Sun H."/>
            <person name="Tunlid A."/>
            <person name="Henrissat B."/>
            <person name="Grigoriev I.V."/>
            <person name="Hibbett D.S."/>
            <person name="Martin F."/>
        </authorList>
    </citation>
    <scope>NUCLEOTIDE SEQUENCE [LARGE SCALE GENOMIC DNA]</scope>
    <source>
        <strain evidence="2 3">SS14</strain>
    </source>
</reference>
<dbReference type="Proteomes" id="UP000054279">
    <property type="component" value="Unassembled WGS sequence"/>
</dbReference>
<proteinExistence type="predicted"/>
<feature type="transmembrane region" description="Helical" evidence="1">
    <location>
        <begin position="12"/>
        <end position="29"/>
    </location>
</feature>
<protein>
    <recommendedName>
        <fullName evidence="4">Peptide-O-fucosyltransferase</fullName>
    </recommendedName>
</protein>
<gene>
    <name evidence="2" type="ORF">M422DRAFT_207427</name>
</gene>
<organism evidence="2 3">
    <name type="scientific">Sphaerobolus stellatus (strain SS14)</name>
    <dbReference type="NCBI Taxonomy" id="990650"/>
    <lineage>
        <taxon>Eukaryota</taxon>
        <taxon>Fungi</taxon>
        <taxon>Dikarya</taxon>
        <taxon>Basidiomycota</taxon>
        <taxon>Agaricomycotina</taxon>
        <taxon>Agaricomycetes</taxon>
        <taxon>Phallomycetidae</taxon>
        <taxon>Geastrales</taxon>
        <taxon>Sphaerobolaceae</taxon>
        <taxon>Sphaerobolus</taxon>
    </lineage>
</organism>
<sequence>MPLQIPRRTRGWFKGIVVLTIGSVLFLFFHSPPSPPPFLWPNSHRPRESETWSIDSARLSILELRALVAGSNGYYVRDWSVGLGWNNLRYIIEASLLHAKLLNRVLVLPSYVYARSCEFDIVVCSRYGLFVDREEVIGWDGWNGANISTLAWQLPIQLMLDLPHLRSHYPVILTSEFFEIHGLDPLYESLAGDWNRGNLEEDTFPPIHVIPNSQYDSDKTIRVDTTKGLPVLKTIDPQVEKVLRGAIGDRKTLTWDDAVDALESHGFNIDSDQEAERLFHAGGWVATYSFMGAAGLEYIKAVVDPIREVVPRSRVRGFVEDFTVNTEVLLLEGETHLGRKAGGLRFTTAAARDEFANSVLHTLIPIPPVRDLTDKIAMRMRELCDGRMWMSAHMRRGDFSTVGWAMEKDLAAHLKRVKDRFSAGRSTIRKLLLHSHGNKADLSLSPREGDPFFIATDERSDKGLEYLRNNSAILINNLLTIEDRRTFGWPLIYTDILGLVEQRVAAESAFFYGHALSSFAGGILNIRAAKGFDRSTILID</sequence>
<dbReference type="CDD" id="cd11296">
    <property type="entry name" value="O-FucT_like"/>
    <property type="match status" value="1"/>
</dbReference>
<dbReference type="OrthoDB" id="3345970at2759"/>
<evidence type="ECO:0000313" key="3">
    <source>
        <dbReference type="Proteomes" id="UP000054279"/>
    </source>
</evidence>
<evidence type="ECO:0000256" key="1">
    <source>
        <dbReference type="SAM" id="Phobius"/>
    </source>
</evidence>